<dbReference type="PANTHER" id="PTHR11480:SF91">
    <property type="entry name" value="SAPOSIN B-TYPE DOMAIN-CONTAINING PROTEIN"/>
    <property type="match status" value="1"/>
</dbReference>
<keyword evidence="2" id="KW-0732">Signal</keyword>
<reference evidence="5" key="1">
    <citation type="submission" date="2015-08" db="UniProtKB">
        <authorList>
            <consortium name="WormBaseParasite"/>
        </authorList>
    </citation>
    <scope>IDENTIFICATION</scope>
</reference>
<keyword evidence="1" id="KW-1015">Disulfide bond</keyword>
<evidence type="ECO:0000313" key="4">
    <source>
        <dbReference type="Proteomes" id="UP000035681"/>
    </source>
</evidence>
<dbReference type="Proteomes" id="UP000035681">
    <property type="component" value="Unplaced"/>
</dbReference>
<feature type="signal peptide" evidence="2">
    <location>
        <begin position="1"/>
        <end position="20"/>
    </location>
</feature>
<dbReference type="PANTHER" id="PTHR11480">
    <property type="entry name" value="SAPOSIN-RELATED"/>
    <property type="match status" value="1"/>
</dbReference>
<dbReference type="AlphaFoldDB" id="A0A0K0EP55"/>
<sequence>MNFSFKFLIIFLCKLKLNYCHNIALVINVIKLSKQYYTDRYINYMDNVISNENDLKYSGSLGCYLCSQLMSITQSKMALNQAQLKDILNERCNDLSNFIKAQCFTFVRESLPQIYYSLSYDMSQKNICEMLNLCEVNKFNNIENTSINTNNNDKNAINNNIHSTVVKPMPIIEESENTNSINKKKTEKFEKILSKKNLTQETMTNNQKNKNHEEKTILNNSKNLETSYMAEEKIIQRKSTERPQQRLKKPKTVVYVPSDIKSEAKIPEFEDLTNPTKLDIKGKRMTCLFCEKMLNNAKNYAILAKTEISNFANNTCAKLTKSPLSEECYKLTDRKISELANFVDEQVVEALWCAQMNNC</sequence>
<dbReference type="Gene3D" id="1.10.225.10">
    <property type="entry name" value="Saposin-like"/>
    <property type="match status" value="2"/>
</dbReference>
<dbReference type="InterPro" id="IPR008139">
    <property type="entry name" value="SaposinB_dom"/>
</dbReference>
<dbReference type="PROSITE" id="PS50015">
    <property type="entry name" value="SAP_B"/>
    <property type="match status" value="2"/>
</dbReference>
<feature type="chain" id="PRO_5005328361" evidence="2">
    <location>
        <begin position="21"/>
        <end position="359"/>
    </location>
</feature>
<feature type="domain" description="Saposin B-type" evidence="3">
    <location>
        <begin position="283"/>
        <end position="359"/>
    </location>
</feature>
<evidence type="ECO:0000259" key="3">
    <source>
        <dbReference type="PROSITE" id="PS50015"/>
    </source>
</evidence>
<keyword evidence="4" id="KW-1185">Reference proteome</keyword>
<dbReference type="InterPro" id="IPR051428">
    <property type="entry name" value="Sphingo_Act-Surfact_Prot"/>
</dbReference>
<organism evidence="5">
    <name type="scientific">Strongyloides stercoralis</name>
    <name type="common">Threadworm</name>
    <dbReference type="NCBI Taxonomy" id="6248"/>
    <lineage>
        <taxon>Eukaryota</taxon>
        <taxon>Metazoa</taxon>
        <taxon>Ecdysozoa</taxon>
        <taxon>Nematoda</taxon>
        <taxon>Chromadorea</taxon>
        <taxon>Rhabditida</taxon>
        <taxon>Tylenchina</taxon>
        <taxon>Panagrolaimomorpha</taxon>
        <taxon>Strongyloidoidea</taxon>
        <taxon>Strongyloididae</taxon>
        <taxon>Strongyloides</taxon>
    </lineage>
</organism>
<evidence type="ECO:0000313" key="6">
    <source>
        <dbReference type="WBParaSite" id="TCONS_00014623.p1"/>
    </source>
</evidence>
<evidence type="ECO:0000313" key="5">
    <source>
        <dbReference type="WBParaSite" id="SSTP_0001124200.1"/>
    </source>
</evidence>
<dbReference type="InterPro" id="IPR011001">
    <property type="entry name" value="Saposin-like"/>
</dbReference>
<feature type="domain" description="Saposin B-type" evidence="3">
    <location>
        <begin position="59"/>
        <end position="138"/>
    </location>
</feature>
<dbReference type="SMART" id="SM00741">
    <property type="entry name" value="SapB"/>
    <property type="match status" value="2"/>
</dbReference>
<evidence type="ECO:0000256" key="1">
    <source>
        <dbReference type="ARBA" id="ARBA00023157"/>
    </source>
</evidence>
<name>A0A0K0EP55_STRER</name>
<proteinExistence type="predicted"/>
<accession>A0A0K0EP55</accession>
<dbReference type="WBParaSite" id="SSTP_0001124200.1">
    <property type="protein sequence ID" value="SSTP_0001124200.1"/>
    <property type="gene ID" value="SSTP_0001124200"/>
</dbReference>
<evidence type="ECO:0000256" key="2">
    <source>
        <dbReference type="SAM" id="SignalP"/>
    </source>
</evidence>
<dbReference type="WBParaSite" id="TCONS_00014623.p1">
    <property type="protein sequence ID" value="TCONS_00014623.p1"/>
    <property type="gene ID" value="XLOC_009838"/>
</dbReference>
<protein>
    <submittedName>
        <fullName evidence="5 6">Saposin B-type domain-containing protein</fullName>
    </submittedName>
</protein>
<dbReference type="SUPFAM" id="SSF47862">
    <property type="entry name" value="Saposin"/>
    <property type="match status" value="2"/>
</dbReference>